<evidence type="ECO:0000256" key="1">
    <source>
        <dbReference type="SAM" id="MobiDB-lite"/>
    </source>
</evidence>
<protein>
    <submittedName>
        <fullName evidence="2">Uncharacterized protein</fullName>
    </submittedName>
</protein>
<keyword evidence="3" id="KW-1185">Reference proteome</keyword>
<dbReference type="AlphaFoldDB" id="A0A6G0TX14"/>
<sequence>MTTTATAEASKLDRTDPRVRKLVYNMYRNVLGNYNDKANAMLDALPEHQVIQDQGIDRQLSSILHQIGANDLADRDMSAPPPPAPPPLQYSGGTTQGGPPPPPPPPMLHSGHIPAIRIKTELNEPREIPSTIQNAMATKDKKPFTYLPGGLDLSEIRSPRMQRRLERNAQTPPSPEQVPQKSPDYQQQQEVKPNFEHKPVCNVRSATERVCLLPQVQNQPQLNKSPTPWMQKAAQIQPSPAPWTQNRKEYINQSDKSEERVVPVRVEINKQIPTQPLKNNINQSYDSEPIQGRSFKVLQQITEPKGMLYDGSQPYNSQSLPLSELRKLQLSDDDRSFMSRVKSQANNVDTENPRYRGGSIPSKIFKVLENSGNYFYIRLSVDDDKFLHNETDPRYKGASIPSRSFRMLQTLTNSAPVPMDNNYKQSVPINNYVSVEPIESKMYVPPSERPVGSEPHKYTGGSIPSRSFRMLQAMTGQNNGNVS</sequence>
<evidence type="ECO:0000313" key="3">
    <source>
        <dbReference type="Proteomes" id="UP000475862"/>
    </source>
</evidence>
<comment type="caution">
    <text evidence="2">The sequence shown here is derived from an EMBL/GenBank/DDBJ whole genome shotgun (WGS) entry which is preliminary data.</text>
</comment>
<proteinExistence type="predicted"/>
<dbReference type="Proteomes" id="UP000475862">
    <property type="component" value="Unassembled WGS sequence"/>
</dbReference>
<gene>
    <name evidence="2" type="ORF">AGLY_004067</name>
</gene>
<feature type="compositionally biased region" description="Pro residues" evidence="1">
    <location>
        <begin position="79"/>
        <end position="88"/>
    </location>
</feature>
<feature type="compositionally biased region" description="Pro residues" evidence="1">
    <location>
        <begin position="98"/>
        <end position="107"/>
    </location>
</feature>
<feature type="region of interest" description="Disordered" evidence="1">
    <location>
        <begin position="443"/>
        <end position="483"/>
    </location>
</feature>
<feature type="region of interest" description="Disordered" evidence="1">
    <location>
        <begin position="73"/>
        <end position="111"/>
    </location>
</feature>
<evidence type="ECO:0000313" key="2">
    <source>
        <dbReference type="EMBL" id="KAE9540822.1"/>
    </source>
</evidence>
<accession>A0A6G0TX14</accession>
<organism evidence="2 3">
    <name type="scientific">Aphis glycines</name>
    <name type="common">Soybean aphid</name>
    <dbReference type="NCBI Taxonomy" id="307491"/>
    <lineage>
        <taxon>Eukaryota</taxon>
        <taxon>Metazoa</taxon>
        <taxon>Ecdysozoa</taxon>
        <taxon>Arthropoda</taxon>
        <taxon>Hexapoda</taxon>
        <taxon>Insecta</taxon>
        <taxon>Pterygota</taxon>
        <taxon>Neoptera</taxon>
        <taxon>Paraneoptera</taxon>
        <taxon>Hemiptera</taxon>
        <taxon>Sternorrhyncha</taxon>
        <taxon>Aphidomorpha</taxon>
        <taxon>Aphidoidea</taxon>
        <taxon>Aphididae</taxon>
        <taxon>Aphidini</taxon>
        <taxon>Aphis</taxon>
        <taxon>Aphis</taxon>
    </lineage>
</organism>
<feature type="compositionally biased region" description="Polar residues" evidence="1">
    <location>
        <begin position="474"/>
        <end position="483"/>
    </location>
</feature>
<dbReference type="EMBL" id="VYZN01000013">
    <property type="protein sequence ID" value="KAE9540822.1"/>
    <property type="molecule type" value="Genomic_DNA"/>
</dbReference>
<feature type="region of interest" description="Disordered" evidence="1">
    <location>
        <begin position="166"/>
        <end position="189"/>
    </location>
</feature>
<dbReference type="OrthoDB" id="6107953at2759"/>
<name>A0A6G0TX14_APHGL</name>
<feature type="compositionally biased region" description="Polar residues" evidence="1">
    <location>
        <begin position="177"/>
        <end position="189"/>
    </location>
</feature>
<reference evidence="2 3" key="1">
    <citation type="submission" date="2019-08" db="EMBL/GenBank/DDBJ databases">
        <title>The genome of the soybean aphid Biotype 1, its phylome, world population structure and adaptation to the North American continent.</title>
        <authorList>
            <person name="Giordano R."/>
            <person name="Donthu R.K."/>
            <person name="Hernandez A.G."/>
            <person name="Wright C.L."/>
            <person name="Zimin A.V."/>
        </authorList>
    </citation>
    <scope>NUCLEOTIDE SEQUENCE [LARGE SCALE GENOMIC DNA]</scope>
    <source>
        <tissue evidence="2">Whole aphids</tissue>
    </source>
</reference>